<evidence type="ECO:0000313" key="5">
    <source>
        <dbReference type="Proteomes" id="UP000053447"/>
    </source>
</evidence>
<dbReference type="PANTHER" id="PTHR41237:SF1">
    <property type="entry name" value="SMALL RIBOSOMAL SUBUNIT PROTEIN BS21M"/>
    <property type="match status" value="1"/>
</dbReference>
<proteinExistence type="inferred from homology"/>
<keyword evidence="3" id="KW-0687">Ribonucleoprotein</keyword>
<dbReference type="GO" id="GO:0003735">
    <property type="term" value="F:structural constituent of ribosome"/>
    <property type="evidence" value="ECO:0007669"/>
    <property type="project" value="InterPro"/>
</dbReference>
<comment type="caution">
    <text evidence="4">The sequence shown here is derived from an EMBL/GenBank/DDBJ whole genome shotgun (WGS) entry which is preliminary data.</text>
</comment>
<organism evidence="4 5">
    <name type="scientific">Pneumocystis jirovecii (strain RU7)</name>
    <name type="common">Human pneumocystis pneumonia agent</name>
    <dbReference type="NCBI Taxonomy" id="1408657"/>
    <lineage>
        <taxon>Eukaryota</taxon>
        <taxon>Fungi</taxon>
        <taxon>Dikarya</taxon>
        <taxon>Ascomycota</taxon>
        <taxon>Taphrinomycotina</taxon>
        <taxon>Pneumocystomycetes</taxon>
        <taxon>Pneumocystaceae</taxon>
        <taxon>Pneumocystis</taxon>
    </lineage>
</organism>
<dbReference type="PANTHER" id="PTHR41237">
    <property type="entry name" value="37S RIBOSOMAL PROTEIN MRP21, MITOCHONDRIAL"/>
    <property type="match status" value="1"/>
</dbReference>
<dbReference type="GO" id="GO:0006412">
    <property type="term" value="P:translation"/>
    <property type="evidence" value="ECO:0007669"/>
    <property type="project" value="InterPro"/>
</dbReference>
<gene>
    <name evidence="4" type="ORF">T551_02238</name>
</gene>
<evidence type="ECO:0000256" key="3">
    <source>
        <dbReference type="ARBA" id="ARBA00023274"/>
    </source>
</evidence>
<keyword evidence="2" id="KW-0689">Ribosomal protein</keyword>
<name>A0A0W4ZMR4_PNEJ7</name>
<evidence type="ECO:0008006" key="6">
    <source>
        <dbReference type="Google" id="ProtNLM"/>
    </source>
</evidence>
<dbReference type="STRING" id="1408657.A0A0W4ZMR4"/>
<accession>A0A0W4ZMR4</accession>
<evidence type="ECO:0000256" key="1">
    <source>
        <dbReference type="ARBA" id="ARBA00006640"/>
    </source>
</evidence>
<protein>
    <recommendedName>
        <fullName evidence="6">Ribosomal protein S21</fullName>
    </recommendedName>
</protein>
<dbReference type="Pfam" id="PF01165">
    <property type="entry name" value="Ribosomal_S21"/>
    <property type="match status" value="1"/>
</dbReference>
<comment type="similarity">
    <text evidence="1">Belongs to the bacterial ribosomal protein bS21 family.</text>
</comment>
<dbReference type="InterPro" id="IPR052837">
    <property type="entry name" value="Mitoribosomal_bS21"/>
</dbReference>
<dbReference type="GO" id="GO:1990904">
    <property type="term" value="C:ribonucleoprotein complex"/>
    <property type="evidence" value="ECO:0007669"/>
    <property type="project" value="UniProtKB-KW"/>
</dbReference>
<dbReference type="AlphaFoldDB" id="A0A0W4ZMR4"/>
<dbReference type="RefSeq" id="XP_018229453.1">
    <property type="nucleotide sequence ID" value="XM_018374501.1"/>
</dbReference>
<dbReference type="GO" id="GO:0005840">
    <property type="term" value="C:ribosome"/>
    <property type="evidence" value="ECO:0007669"/>
    <property type="project" value="UniProtKB-KW"/>
</dbReference>
<dbReference type="GeneID" id="28940756"/>
<dbReference type="VEuPathDB" id="FungiDB:T551_02238"/>
<dbReference type="eggNOG" id="ENOG502RJFK">
    <property type="taxonomic scope" value="Eukaryota"/>
</dbReference>
<keyword evidence="5" id="KW-1185">Reference proteome</keyword>
<dbReference type="EMBL" id="LFWA01000009">
    <property type="protein sequence ID" value="KTW29622.1"/>
    <property type="molecule type" value="Genomic_DNA"/>
</dbReference>
<reference evidence="5" key="1">
    <citation type="journal article" date="2016" name="Nat. Commun.">
        <title>Genome analysis of three Pneumocystis species reveals adaptation mechanisms to life exclusively in mammalian hosts.</title>
        <authorList>
            <person name="Ma L."/>
            <person name="Chen Z."/>
            <person name="Huang D.W."/>
            <person name="Kutty G."/>
            <person name="Ishihara M."/>
            <person name="Wang H."/>
            <person name="Abouelleil A."/>
            <person name="Bishop L."/>
            <person name="Davey E."/>
            <person name="Deng R."/>
            <person name="Deng X."/>
            <person name="Fan L."/>
            <person name="Fantoni G."/>
            <person name="Fitzgerald M."/>
            <person name="Gogineni E."/>
            <person name="Goldberg J.M."/>
            <person name="Handley G."/>
            <person name="Hu X."/>
            <person name="Huber C."/>
            <person name="Jiao X."/>
            <person name="Jones K."/>
            <person name="Levin J.Z."/>
            <person name="Liu Y."/>
            <person name="Macdonald P."/>
            <person name="Melnikov A."/>
            <person name="Raley C."/>
            <person name="Sassi M."/>
            <person name="Sherman B.T."/>
            <person name="Song X."/>
            <person name="Sykes S."/>
            <person name="Tran B."/>
            <person name="Walsh L."/>
            <person name="Xia Y."/>
            <person name="Yang J."/>
            <person name="Young S."/>
            <person name="Zeng Q."/>
            <person name="Zheng X."/>
            <person name="Stephens R."/>
            <person name="Nusbaum C."/>
            <person name="Birren B.W."/>
            <person name="Azadi P."/>
            <person name="Lempicki R.A."/>
            <person name="Cuomo C.A."/>
            <person name="Kovacs J.A."/>
        </authorList>
    </citation>
    <scope>NUCLEOTIDE SEQUENCE [LARGE SCALE GENOMIC DNA]</scope>
    <source>
        <strain evidence="5">RU7</strain>
    </source>
</reference>
<evidence type="ECO:0000256" key="2">
    <source>
        <dbReference type="ARBA" id="ARBA00022980"/>
    </source>
</evidence>
<evidence type="ECO:0000313" key="4">
    <source>
        <dbReference type="EMBL" id="KTW29622.1"/>
    </source>
</evidence>
<dbReference type="InterPro" id="IPR001911">
    <property type="entry name" value="Ribosomal_bS21"/>
</dbReference>
<dbReference type="OrthoDB" id="2501249at2759"/>
<sequence length="195" mass="23847">MSKNIFNYKISNYFLHENFILWRPRKKILLIKKCFSKTIRHLTLIPFKCEEKDSKNIKISVTQKKTHEPSYNKSRLKTIKPNLLSENTNKHLSFPFEMINSLNNEEILGNKFQKLYIYRRAASREVRNQDVISSWKSLDILLKQNNVRQEERLGKFYEKPTKKRNRLRSERHRKRFRTNIRYLVSIVKEMKRRRM</sequence>
<dbReference type="Proteomes" id="UP000053447">
    <property type="component" value="Unassembled WGS sequence"/>
</dbReference>